<comment type="subcellular location">
    <subcellularLocation>
        <location evidence="1">Cell membrane</location>
        <topology evidence="1">Multi-pass membrane protein</topology>
    </subcellularLocation>
</comment>
<keyword evidence="5 8" id="KW-1133">Transmembrane helix</keyword>
<feature type="transmembrane region" description="Helical" evidence="8">
    <location>
        <begin position="232"/>
        <end position="247"/>
    </location>
</feature>
<keyword evidence="10" id="KW-0808">Transferase</keyword>
<evidence type="ECO:0000313" key="10">
    <source>
        <dbReference type="EMBL" id="MFC3195740.1"/>
    </source>
</evidence>
<dbReference type="Gene3D" id="3.30.70.270">
    <property type="match status" value="1"/>
</dbReference>
<dbReference type="SUPFAM" id="SSF55073">
    <property type="entry name" value="Nucleotide cyclase"/>
    <property type="match status" value="1"/>
</dbReference>
<comment type="caution">
    <text evidence="10">The sequence shown here is derived from an EMBL/GenBank/DDBJ whole genome shotgun (WGS) entry which is preliminary data.</text>
</comment>
<dbReference type="PANTHER" id="PTHR45138">
    <property type="entry name" value="REGULATORY COMPONENTS OF SENSORY TRANSDUCTION SYSTEM"/>
    <property type="match status" value="1"/>
</dbReference>
<feature type="transmembrane region" description="Helical" evidence="8">
    <location>
        <begin position="206"/>
        <end position="226"/>
    </location>
</feature>
<dbReference type="InterPro" id="IPR043128">
    <property type="entry name" value="Rev_trsase/Diguanyl_cyclase"/>
</dbReference>
<dbReference type="EMBL" id="JBHRTS010000010">
    <property type="protein sequence ID" value="MFC3195740.1"/>
    <property type="molecule type" value="Genomic_DNA"/>
</dbReference>
<feature type="transmembrane region" description="Helical" evidence="8">
    <location>
        <begin position="36"/>
        <end position="53"/>
    </location>
</feature>
<keyword evidence="4 8" id="KW-0812">Transmembrane</keyword>
<feature type="transmembrane region" description="Helical" evidence="8">
    <location>
        <begin position="162"/>
        <end position="185"/>
    </location>
</feature>
<dbReference type="InterPro" id="IPR050469">
    <property type="entry name" value="Diguanylate_Cyclase"/>
</dbReference>
<evidence type="ECO:0000259" key="9">
    <source>
        <dbReference type="PROSITE" id="PS50887"/>
    </source>
</evidence>
<accession>A0ABV7JC83</accession>
<organism evidence="10 11">
    <name type="scientific">Marinicella sediminis</name>
    <dbReference type="NCBI Taxonomy" id="1792834"/>
    <lineage>
        <taxon>Bacteria</taxon>
        <taxon>Pseudomonadati</taxon>
        <taxon>Pseudomonadota</taxon>
        <taxon>Gammaproteobacteria</taxon>
        <taxon>Lysobacterales</taxon>
        <taxon>Marinicellaceae</taxon>
        <taxon>Marinicella</taxon>
    </lineage>
</organism>
<keyword evidence="6 8" id="KW-0472">Membrane</keyword>
<dbReference type="InterPro" id="IPR007895">
    <property type="entry name" value="MASE1"/>
</dbReference>
<dbReference type="RefSeq" id="WP_077412524.1">
    <property type="nucleotide sequence ID" value="NZ_JBHRTS010000010.1"/>
</dbReference>
<feature type="domain" description="GGDEF" evidence="9">
    <location>
        <begin position="343"/>
        <end position="470"/>
    </location>
</feature>
<dbReference type="InterPro" id="IPR029787">
    <property type="entry name" value="Nucleotide_cyclase"/>
</dbReference>
<evidence type="ECO:0000256" key="3">
    <source>
        <dbReference type="ARBA" id="ARBA00022475"/>
    </source>
</evidence>
<reference evidence="11" key="1">
    <citation type="journal article" date="2019" name="Int. J. Syst. Evol. Microbiol.">
        <title>The Global Catalogue of Microorganisms (GCM) 10K type strain sequencing project: providing services to taxonomists for standard genome sequencing and annotation.</title>
        <authorList>
            <consortium name="The Broad Institute Genomics Platform"/>
            <consortium name="The Broad Institute Genome Sequencing Center for Infectious Disease"/>
            <person name="Wu L."/>
            <person name="Ma J."/>
        </authorList>
    </citation>
    <scope>NUCLEOTIDE SEQUENCE [LARGE SCALE GENOMIC DNA]</scope>
    <source>
        <strain evidence="11">KCTC 42953</strain>
    </source>
</reference>
<name>A0ABV7JC83_9GAMM</name>
<dbReference type="Proteomes" id="UP001595533">
    <property type="component" value="Unassembled WGS sequence"/>
</dbReference>
<comment type="catalytic activity">
    <reaction evidence="7">
        <text>2 GTP = 3',3'-c-di-GMP + 2 diphosphate</text>
        <dbReference type="Rhea" id="RHEA:24898"/>
        <dbReference type="ChEBI" id="CHEBI:33019"/>
        <dbReference type="ChEBI" id="CHEBI:37565"/>
        <dbReference type="ChEBI" id="CHEBI:58805"/>
        <dbReference type="EC" id="2.7.7.65"/>
    </reaction>
</comment>
<dbReference type="EC" id="2.7.7.65" evidence="2"/>
<dbReference type="NCBIfam" id="TIGR00254">
    <property type="entry name" value="GGDEF"/>
    <property type="match status" value="1"/>
</dbReference>
<evidence type="ECO:0000256" key="4">
    <source>
        <dbReference type="ARBA" id="ARBA00022692"/>
    </source>
</evidence>
<gene>
    <name evidence="10" type="ORF">ACFODZ_15905</name>
</gene>
<dbReference type="Pfam" id="PF00990">
    <property type="entry name" value="GGDEF"/>
    <property type="match status" value="1"/>
</dbReference>
<keyword evidence="3" id="KW-1003">Cell membrane</keyword>
<evidence type="ECO:0000256" key="5">
    <source>
        <dbReference type="ARBA" id="ARBA00022989"/>
    </source>
</evidence>
<feature type="transmembrane region" description="Helical" evidence="8">
    <location>
        <begin position="58"/>
        <end position="74"/>
    </location>
</feature>
<dbReference type="PANTHER" id="PTHR45138:SF9">
    <property type="entry name" value="DIGUANYLATE CYCLASE DGCM-RELATED"/>
    <property type="match status" value="1"/>
</dbReference>
<feature type="transmembrane region" description="Helical" evidence="8">
    <location>
        <begin position="119"/>
        <end position="142"/>
    </location>
</feature>
<dbReference type="SMART" id="SM00267">
    <property type="entry name" value="GGDEF"/>
    <property type="match status" value="1"/>
</dbReference>
<dbReference type="PROSITE" id="PS50887">
    <property type="entry name" value="GGDEF"/>
    <property type="match status" value="1"/>
</dbReference>
<dbReference type="CDD" id="cd01949">
    <property type="entry name" value="GGDEF"/>
    <property type="match status" value="1"/>
</dbReference>
<protein>
    <recommendedName>
        <fullName evidence="2">diguanylate cyclase</fullName>
        <ecNumber evidence="2">2.7.7.65</ecNumber>
    </recommendedName>
</protein>
<evidence type="ECO:0000256" key="8">
    <source>
        <dbReference type="SAM" id="Phobius"/>
    </source>
</evidence>
<evidence type="ECO:0000256" key="6">
    <source>
        <dbReference type="ARBA" id="ARBA00023136"/>
    </source>
</evidence>
<evidence type="ECO:0000256" key="1">
    <source>
        <dbReference type="ARBA" id="ARBA00004651"/>
    </source>
</evidence>
<evidence type="ECO:0000313" key="11">
    <source>
        <dbReference type="Proteomes" id="UP001595533"/>
    </source>
</evidence>
<evidence type="ECO:0000256" key="2">
    <source>
        <dbReference type="ARBA" id="ARBA00012528"/>
    </source>
</evidence>
<dbReference type="GO" id="GO:0052621">
    <property type="term" value="F:diguanylate cyclase activity"/>
    <property type="evidence" value="ECO:0007669"/>
    <property type="project" value="UniProtKB-EC"/>
</dbReference>
<feature type="transmembrane region" description="Helical" evidence="8">
    <location>
        <begin position="279"/>
        <end position="299"/>
    </location>
</feature>
<keyword evidence="11" id="KW-1185">Reference proteome</keyword>
<dbReference type="InterPro" id="IPR000160">
    <property type="entry name" value="GGDEF_dom"/>
</dbReference>
<feature type="transmembrane region" description="Helical" evidence="8">
    <location>
        <begin position="86"/>
        <end position="107"/>
    </location>
</feature>
<feature type="transmembrane region" description="Helical" evidence="8">
    <location>
        <begin position="254"/>
        <end position="273"/>
    </location>
</feature>
<evidence type="ECO:0000256" key="7">
    <source>
        <dbReference type="ARBA" id="ARBA00034247"/>
    </source>
</evidence>
<keyword evidence="10" id="KW-0548">Nucleotidyltransferase</keyword>
<sequence>MTHQLHQSAWLRGLFVFVAWLTVWQLGRLVEYTDHASVWFPAAGFSFSCLLILGKRAFLPIMCAAIVITIWNGSHYQLPLTMEELAWAGLLFGLAHILPYWGGAWLVRQVAREHSHSVPKLIVTFLLVAGFCTLIATLLVLTSLVFTEQMPYEDISKTLLPFWIGDLAGVVVLSPLFSGILIHFYPDPLTDLKEFTGRETGSYKRLTNKLILNAVLILVTMLLAYLSDSYESTFAIFFLAITHMWIATTESPRFNVFSLAISSLLIVLLVHVFDLMDHVMVYQFALNVIAANALFGIAIPQLKAHNAALEQLVFTDALTQVSSRHYMEQRAELEISRCHEQNLNLSLVVFDLDNFKAINDQYGHAAGDQALQQICATAKAVLRRHDVIARFGGDEFVLLLPGTDQQQSNQLIERIQTATANITIGLSQLSCSYGIAELQPEDEFTGLFNRADRALYQAKSQGGNRISLAN</sequence>
<proteinExistence type="predicted"/>
<dbReference type="Pfam" id="PF05231">
    <property type="entry name" value="MASE1"/>
    <property type="match status" value="1"/>
</dbReference>
<feature type="transmembrane region" description="Helical" evidence="8">
    <location>
        <begin position="9"/>
        <end position="30"/>
    </location>
</feature>